<protein>
    <submittedName>
        <fullName evidence="1">Uncharacterized protein</fullName>
    </submittedName>
</protein>
<comment type="caution">
    <text evidence="1">The sequence shown here is derived from an EMBL/GenBank/DDBJ whole genome shotgun (WGS) entry which is preliminary data.</text>
</comment>
<reference evidence="1 2" key="1">
    <citation type="submission" date="2022-05" db="EMBL/GenBank/DDBJ databases">
        <authorList>
            <consortium name="Genoscope - CEA"/>
            <person name="William W."/>
        </authorList>
    </citation>
    <scope>NUCLEOTIDE SEQUENCE [LARGE SCALE GENOMIC DNA]</scope>
</reference>
<proteinExistence type="predicted"/>
<evidence type="ECO:0000313" key="1">
    <source>
        <dbReference type="EMBL" id="CAH3167796.1"/>
    </source>
</evidence>
<dbReference type="Proteomes" id="UP001159428">
    <property type="component" value="Unassembled WGS sequence"/>
</dbReference>
<dbReference type="AlphaFoldDB" id="A0AAU9Y4D8"/>
<evidence type="ECO:0000313" key="2">
    <source>
        <dbReference type="Proteomes" id="UP001159428"/>
    </source>
</evidence>
<keyword evidence="2" id="KW-1185">Reference proteome</keyword>
<organism evidence="1 2">
    <name type="scientific">Pocillopora meandrina</name>
    <dbReference type="NCBI Taxonomy" id="46732"/>
    <lineage>
        <taxon>Eukaryota</taxon>
        <taxon>Metazoa</taxon>
        <taxon>Cnidaria</taxon>
        <taxon>Anthozoa</taxon>
        <taxon>Hexacorallia</taxon>
        <taxon>Scleractinia</taxon>
        <taxon>Astrocoeniina</taxon>
        <taxon>Pocilloporidae</taxon>
        <taxon>Pocillopora</taxon>
    </lineage>
</organism>
<sequence>MEVELTFDAVNSCNFARKRQAAQESCSETQSKKRPCLEDCCWSLDKACNEGSENRSLSCTMPMVLTHQRPDNNCPSSSDPCTTSFTGHSYKDINCNILNQENQSQEMDISCDTTTTTSRALHQQTFSVPPIIAQYYSSSASCFRCLRGEAGHMNHLTS</sequence>
<gene>
    <name evidence="1" type="ORF">PMEA_00007902</name>
</gene>
<accession>A0AAU9Y4D8</accession>
<dbReference type="EMBL" id="CALNXJ010000165">
    <property type="protein sequence ID" value="CAH3167796.1"/>
    <property type="molecule type" value="Genomic_DNA"/>
</dbReference>
<name>A0AAU9Y4D8_9CNID</name>